<keyword evidence="2" id="KW-1185">Reference proteome</keyword>
<accession>A0AA86S5Y6</accession>
<evidence type="ECO:0000313" key="1">
    <source>
        <dbReference type="EMBL" id="CAJ1936384.1"/>
    </source>
</evidence>
<dbReference type="AlphaFoldDB" id="A0AA86S5Y6"/>
<protein>
    <submittedName>
        <fullName evidence="1">Uncharacterized protein</fullName>
    </submittedName>
</protein>
<sequence>MGCKSRKITESEWISFWKIRLFVQPKRHVETQGGKLWSEVDGTLFHNGDQRLYLTMAPVSPLFLLAGFKVMAYGLHPLSVVGINMNSRSPHMEALYVSNPKPQKPSSIETLSFSFPLPHLSTCQDLKEKVVRALRAHSVFDKEVCTCEGRHGRVNPSHQWRMMDDLMVLTPQTLTTARTGSTASIHWEMDKGRRYGRQHGGGPDVGLGLKKGDTNCGEMW</sequence>
<dbReference type="Gramene" id="rna-AYBTSS11_LOCUS7452">
    <property type="protein sequence ID" value="CAJ1936384.1"/>
    <property type="gene ID" value="gene-AYBTSS11_LOCUS7452"/>
</dbReference>
<dbReference type="EMBL" id="OY731400">
    <property type="protein sequence ID" value="CAJ1936384.1"/>
    <property type="molecule type" value="Genomic_DNA"/>
</dbReference>
<proteinExistence type="predicted"/>
<gene>
    <name evidence="1" type="ORF">AYBTSS11_LOCUS7452</name>
</gene>
<reference evidence="1" key="1">
    <citation type="submission" date="2023-10" db="EMBL/GenBank/DDBJ databases">
        <authorList>
            <person name="Domelevo Entfellner J.-B."/>
        </authorList>
    </citation>
    <scope>NUCLEOTIDE SEQUENCE</scope>
</reference>
<organism evidence="1 2">
    <name type="scientific">Sphenostylis stenocarpa</name>
    <dbReference type="NCBI Taxonomy" id="92480"/>
    <lineage>
        <taxon>Eukaryota</taxon>
        <taxon>Viridiplantae</taxon>
        <taxon>Streptophyta</taxon>
        <taxon>Embryophyta</taxon>
        <taxon>Tracheophyta</taxon>
        <taxon>Spermatophyta</taxon>
        <taxon>Magnoliopsida</taxon>
        <taxon>eudicotyledons</taxon>
        <taxon>Gunneridae</taxon>
        <taxon>Pentapetalae</taxon>
        <taxon>rosids</taxon>
        <taxon>fabids</taxon>
        <taxon>Fabales</taxon>
        <taxon>Fabaceae</taxon>
        <taxon>Papilionoideae</taxon>
        <taxon>50 kb inversion clade</taxon>
        <taxon>NPAAA clade</taxon>
        <taxon>indigoferoid/millettioid clade</taxon>
        <taxon>Phaseoleae</taxon>
        <taxon>Sphenostylis</taxon>
    </lineage>
</organism>
<evidence type="ECO:0000313" key="2">
    <source>
        <dbReference type="Proteomes" id="UP001189624"/>
    </source>
</evidence>
<dbReference type="Proteomes" id="UP001189624">
    <property type="component" value="Chromosome 3"/>
</dbReference>
<name>A0AA86S5Y6_9FABA</name>